<dbReference type="Proteomes" id="UP000183585">
    <property type="component" value="Unassembled WGS sequence"/>
</dbReference>
<sequence length="339" mass="35859">MRFIRERRAADPVPRPPRLRRAGALTVALVTLVAGGVLADRDAVDARAASGGSAAVGGHAGHAYALSPEQEAAALELQLAPVRGSEFRADCPSKGRAGDDPIVMWGRPGASHTHEFFGNTTTNAYTDLTSLRAGGTTCNPVADRSAYWVPTLYQNGVAQKPQSVRIYYQGLTDRANVKPHPQGLRIVVGNPLATSAGQNPAARWNCVGIPAASGDFPVCPAGSKLETYLDFPTCWDGKNLDSPDHKSHMAFGLGGVGGTCPASHPVPVPRLEFLITYDVRGTGLSLAGIRDGANVTTAPGYTFHGDFFNAWDEAELARRVKTCIVDGYICGNDGQPIQQ</sequence>
<evidence type="ECO:0000313" key="3">
    <source>
        <dbReference type="Proteomes" id="UP000183585"/>
    </source>
</evidence>
<dbReference type="Pfam" id="PF09362">
    <property type="entry name" value="DUF1996"/>
    <property type="match status" value="1"/>
</dbReference>
<evidence type="ECO:0000313" key="2">
    <source>
        <dbReference type="EMBL" id="SCF49620.1"/>
    </source>
</evidence>
<dbReference type="EMBL" id="FMCT01000023">
    <property type="protein sequence ID" value="SCF49620.1"/>
    <property type="molecule type" value="Genomic_DNA"/>
</dbReference>
<feature type="domain" description="DUF1996" evidence="1">
    <location>
        <begin position="100"/>
        <end position="311"/>
    </location>
</feature>
<accession>A0A1C5AWN9</accession>
<protein>
    <recommendedName>
        <fullName evidence="1">DUF1996 domain-containing protein</fullName>
    </recommendedName>
</protein>
<name>A0A1C5AWN9_9ACTN</name>
<dbReference type="STRING" id="47853.TK50_15015"/>
<gene>
    <name evidence="2" type="ORF">GA0070563_12334</name>
</gene>
<keyword evidence="3" id="KW-1185">Reference proteome</keyword>
<proteinExistence type="predicted"/>
<dbReference type="AlphaFoldDB" id="A0A1C5AWN9"/>
<reference evidence="3" key="1">
    <citation type="submission" date="2016-06" db="EMBL/GenBank/DDBJ databases">
        <authorList>
            <person name="Varghese N."/>
            <person name="Submissions Spin"/>
        </authorList>
    </citation>
    <scope>NUCLEOTIDE SEQUENCE [LARGE SCALE GENOMIC DNA]</scope>
    <source>
        <strain evidence="3">DSM 43168</strain>
    </source>
</reference>
<dbReference type="InterPro" id="IPR018535">
    <property type="entry name" value="DUF1996"/>
</dbReference>
<dbReference type="PANTHER" id="PTHR43662">
    <property type="match status" value="1"/>
</dbReference>
<dbReference type="PANTHER" id="PTHR43662:SF3">
    <property type="entry name" value="DOMAIN PROTEIN, PUTATIVE (AFU_ORTHOLOGUE AFUA_6G11970)-RELATED"/>
    <property type="match status" value="1"/>
</dbReference>
<dbReference type="RefSeq" id="WP_074479106.1">
    <property type="nucleotide sequence ID" value="NZ_FMCT01000023.1"/>
</dbReference>
<organism evidence="2 3">
    <name type="scientific">Micromonospora carbonacea</name>
    <dbReference type="NCBI Taxonomy" id="47853"/>
    <lineage>
        <taxon>Bacteria</taxon>
        <taxon>Bacillati</taxon>
        <taxon>Actinomycetota</taxon>
        <taxon>Actinomycetes</taxon>
        <taxon>Micromonosporales</taxon>
        <taxon>Micromonosporaceae</taxon>
        <taxon>Micromonospora</taxon>
    </lineage>
</organism>
<evidence type="ECO:0000259" key="1">
    <source>
        <dbReference type="Pfam" id="PF09362"/>
    </source>
</evidence>